<feature type="transmembrane region" description="Helical" evidence="5">
    <location>
        <begin position="150"/>
        <end position="167"/>
    </location>
</feature>
<dbReference type="PANTHER" id="PTHR37422:SF13">
    <property type="entry name" value="LIPOPOLYSACCHARIDE BIOSYNTHESIS PROTEIN PA4999-RELATED"/>
    <property type="match status" value="1"/>
</dbReference>
<evidence type="ECO:0000256" key="4">
    <source>
        <dbReference type="ARBA" id="ARBA00023136"/>
    </source>
</evidence>
<feature type="transmembrane region" description="Helical" evidence="5">
    <location>
        <begin position="289"/>
        <end position="310"/>
    </location>
</feature>
<name>A0A5B7YGJ4_9ALTE</name>
<feature type="transmembrane region" description="Helical" evidence="5">
    <location>
        <begin position="65"/>
        <end position="84"/>
    </location>
</feature>
<keyword evidence="3 5" id="KW-1133">Transmembrane helix</keyword>
<keyword evidence="7" id="KW-0436">Ligase</keyword>
<dbReference type="KEGG" id="salk:FBQ74_13825"/>
<feature type="transmembrane region" description="Helical" evidence="5">
    <location>
        <begin position="35"/>
        <end position="53"/>
    </location>
</feature>
<reference evidence="7 8" key="1">
    <citation type="submission" date="2019-04" db="EMBL/GenBank/DDBJ databases">
        <title>Salinimonas iocasae sp. nov., a halophilic bacterium isolated from the outer tube casing of tubeworms in Okinawa Trough.</title>
        <authorList>
            <person name="Zhang H."/>
            <person name="Wang H."/>
            <person name="Li C."/>
        </authorList>
    </citation>
    <scope>NUCLEOTIDE SEQUENCE [LARGE SCALE GENOMIC DNA]</scope>
    <source>
        <strain evidence="7 8">KX18D6</strain>
    </source>
</reference>
<comment type="subcellular location">
    <subcellularLocation>
        <location evidence="1">Membrane</location>
        <topology evidence="1">Multi-pass membrane protein</topology>
    </subcellularLocation>
</comment>
<dbReference type="RefSeq" id="WP_139757219.1">
    <property type="nucleotide sequence ID" value="NZ_CP039852.1"/>
</dbReference>
<feature type="domain" description="O-antigen ligase-related" evidence="6">
    <location>
        <begin position="241"/>
        <end position="388"/>
    </location>
</feature>
<evidence type="ECO:0000259" key="6">
    <source>
        <dbReference type="Pfam" id="PF04932"/>
    </source>
</evidence>
<dbReference type="GO" id="GO:0016020">
    <property type="term" value="C:membrane"/>
    <property type="evidence" value="ECO:0007669"/>
    <property type="project" value="UniProtKB-SubCell"/>
</dbReference>
<keyword evidence="2 5" id="KW-0812">Transmembrane</keyword>
<evidence type="ECO:0000313" key="7">
    <source>
        <dbReference type="EMBL" id="QCZ94480.1"/>
    </source>
</evidence>
<evidence type="ECO:0000256" key="2">
    <source>
        <dbReference type="ARBA" id="ARBA00022692"/>
    </source>
</evidence>
<keyword evidence="4 5" id="KW-0472">Membrane</keyword>
<dbReference type="PANTHER" id="PTHR37422">
    <property type="entry name" value="TEICHURONIC ACID BIOSYNTHESIS PROTEIN TUAE"/>
    <property type="match status" value="1"/>
</dbReference>
<dbReference type="OrthoDB" id="279138at2"/>
<feature type="transmembrane region" description="Helical" evidence="5">
    <location>
        <begin position="202"/>
        <end position="222"/>
    </location>
</feature>
<protein>
    <submittedName>
        <fullName evidence="7">O-antigen ligase family protein</fullName>
    </submittedName>
</protein>
<dbReference type="Proteomes" id="UP000304912">
    <property type="component" value="Chromosome"/>
</dbReference>
<gene>
    <name evidence="7" type="ORF">FBQ74_13825</name>
</gene>
<sequence length="464" mass="51381">MPPTGNYHPVDKLARFFLYFILIVSPWLHGAELEWEQLFTAAGIFIVLLFILTSRHVPLITEKQAVPIICLFALWLAYCTLYLIPLPHDVIKFISPATSDWHTQVDMASAGYLSVYRQASLIELLKYGALVALFIIVITLFSNLTKLRQLALVLVAGGVITAIYSQLNYLTGGDFELVSAIPPWDFSWQEGIRGTFSYKNQYAMYMVMTLCVAAGLTADSVITHRRANGKWLSARTAWLSIALVILMITLLNTSSRGALMAVILASVITGTLLIVRNRFLATRILTRKVILCGALALVLLGAGFTQSSIYERFTSQKMEDNGRSMLRQTAIQVFADYPVAGTGPGTYPFVQHQYKPLLLGNSQMSKRAHNDYLETLATQGVAGFILLFLPLALMWFMMMRTSLITSGAGLLIGCQTAVLAYLIQATFDVNAGVYILPVMFILLLSIGWKLSSQSLSEQATFTRA</sequence>
<feature type="transmembrane region" description="Helical" evidence="5">
    <location>
        <begin position="257"/>
        <end position="277"/>
    </location>
</feature>
<dbReference type="Pfam" id="PF04932">
    <property type="entry name" value="Wzy_C"/>
    <property type="match status" value="1"/>
</dbReference>
<feature type="transmembrane region" description="Helical" evidence="5">
    <location>
        <begin position="124"/>
        <end position="143"/>
    </location>
</feature>
<feature type="transmembrane region" description="Helical" evidence="5">
    <location>
        <begin position="403"/>
        <end position="423"/>
    </location>
</feature>
<dbReference type="InterPro" id="IPR007016">
    <property type="entry name" value="O-antigen_ligase-rel_domated"/>
</dbReference>
<keyword evidence="8" id="KW-1185">Reference proteome</keyword>
<evidence type="ECO:0000313" key="8">
    <source>
        <dbReference type="Proteomes" id="UP000304912"/>
    </source>
</evidence>
<dbReference type="InterPro" id="IPR051533">
    <property type="entry name" value="WaaL-like"/>
</dbReference>
<proteinExistence type="predicted"/>
<feature type="transmembrane region" description="Helical" evidence="5">
    <location>
        <begin position="12"/>
        <end position="29"/>
    </location>
</feature>
<dbReference type="AlphaFoldDB" id="A0A5B7YGJ4"/>
<feature type="transmembrane region" description="Helical" evidence="5">
    <location>
        <begin position="429"/>
        <end position="448"/>
    </location>
</feature>
<dbReference type="EMBL" id="CP039852">
    <property type="protein sequence ID" value="QCZ94480.1"/>
    <property type="molecule type" value="Genomic_DNA"/>
</dbReference>
<dbReference type="GO" id="GO:0016874">
    <property type="term" value="F:ligase activity"/>
    <property type="evidence" value="ECO:0007669"/>
    <property type="project" value="UniProtKB-KW"/>
</dbReference>
<evidence type="ECO:0000256" key="5">
    <source>
        <dbReference type="SAM" id="Phobius"/>
    </source>
</evidence>
<feature type="transmembrane region" description="Helical" evidence="5">
    <location>
        <begin position="376"/>
        <end position="396"/>
    </location>
</feature>
<accession>A0A5B7YGJ4</accession>
<evidence type="ECO:0000256" key="1">
    <source>
        <dbReference type="ARBA" id="ARBA00004141"/>
    </source>
</evidence>
<organism evidence="7 8">
    <name type="scientific">Salinimonas iocasae</name>
    <dbReference type="NCBI Taxonomy" id="2572577"/>
    <lineage>
        <taxon>Bacteria</taxon>
        <taxon>Pseudomonadati</taxon>
        <taxon>Pseudomonadota</taxon>
        <taxon>Gammaproteobacteria</taxon>
        <taxon>Alteromonadales</taxon>
        <taxon>Alteromonadaceae</taxon>
        <taxon>Alteromonas/Salinimonas group</taxon>
        <taxon>Salinimonas</taxon>
    </lineage>
</organism>
<evidence type="ECO:0000256" key="3">
    <source>
        <dbReference type="ARBA" id="ARBA00022989"/>
    </source>
</evidence>
<feature type="transmembrane region" description="Helical" evidence="5">
    <location>
        <begin position="234"/>
        <end position="251"/>
    </location>
</feature>